<evidence type="ECO:0000313" key="6">
    <source>
        <dbReference type="Proteomes" id="UP000448292"/>
    </source>
</evidence>
<dbReference type="Gene3D" id="3.40.50.2300">
    <property type="match status" value="1"/>
</dbReference>
<keyword evidence="2" id="KW-0902">Two-component regulatory system</keyword>
<accession>A0A7M3MAC0</accession>
<dbReference type="InterPro" id="IPR011006">
    <property type="entry name" value="CheY-like_superfamily"/>
</dbReference>
<dbReference type="PANTHER" id="PTHR44591">
    <property type="entry name" value="STRESS RESPONSE REGULATOR PROTEIN 1"/>
    <property type="match status" value="1"/>
</dbReference>
<evidence type="ECO:0000259" key="4">
    <source>
        <dbReference type="PROSITE" id="PS50110"/>
    </source>
</evidence>
<organism evidence="5 6">
    <name type="scientific">Oceanidesulfovibrio indonesiensis</name>
    <dbReference type="NCBI Taxonomy" id="54767"/>
    <lineage>
        <taxon>Bacteria</taxon>
        <taxon>Pseudomonadati</taxon>
        <taxon>Thermodesulfobacteriota</taxon>
        <taxon>Desulfovibrionia</taxon>
        <taxon>Desulfovibrionales</taxon>
        <taxon>Desulfovibrionaceae</taxon>
        <taxon>Oceanidesulfovibrio</taxon>
    </lineage>
</organism>
<dbReference type="Proteomes" id="UP000448292">
    <property type="component" value="Unassembled WGS sequence"/>
</dbReference>
<dbReference type="RefSeq" id="WP_144304444.1">
    <property type="nucleotide sequence ID" value="NZ_QMIE01000022.1"/>
</dbReference>
<gene>
    <name evidence="5" type="ORF">DPQ33_17080</name>
</gene>
<reference evidence="5 6" key="1">
    <citation type="submission" date="2018-06" db="EMBL/GenBank/DDBJ databases">
        <title>Complete genome of Desulfovibrio indonesiensis P37SLT.</title>
        <authorList>
            <person name="Crispim J.S."/>
            <person name="Vidigal P.M.P."/>
            <person name="Silva L.C.F."/>
            <person name="Laguardia C.N."/>
            <person name="Araujo L.C."/>
            <person name="Dias R.S."/>
            <person name="Sousa M.P."/>
            <person name="Paula S.O."/>
            <person name="Silva C."/>
        </authorList>
    </citation>
    <scope>NUCLEOTIDE SEQUENCE [LARGE SCALE GENOMIC DNA]</scope>
    <source>
        <strain evidence="5 6">P37SLT</strain>
    </source>
</reference>
<dbReference type="AlphaFoldDB" id="A0A7M3MAC0"/>
<dbReference type="Pfam" id="PF00072">
    <property type="entry name" value="Response_reg"/>
    <property type="match status" value="1"/>
</dbReference>
<feature type="domain" description="Response regulatory" evidence="4">
    <location>
        <begin position="6"/>
        <end position="120"/>
    </location>
</feature>
<evidence type="ECO:0000256" key="2">
    <source>
        <dbReference type="ARBA" id="ARBA00023012"/>
    </source>
</evidence>
<name>A0A7M3MAC0_9BACT</name>
<dbReference type="SMART" id="SM00448">
    <property type="entry name" value="REC"/>
    <property type="match status" value="1"/>
</dbReference>
<dbReference type="OrthoDB" id="9800029at2"/>
<comment type="caution">
    <text evidence="5">The sequence shown here is derived from an EMBL/GenBank/DDBJ whole genome shotgun (WGS) entry which is preliminary data.</text>
</comment>
<dbReference type="SUPFAM" id="SSF52172">
    <property type="entry name" value="CheY-like"/>
    <property type="match status" value="1"/>
</dbReference>
<dbReference type="GO" id="GO:0000160">
    <property type="term" value="P:phosphorelay signal transduction system"/>
    <property type="evidence" value="ECO:0007669"/>
    <property type="project" value="UniProtKB-KW"/>
</dbReference>
<dbReference type="EMBL" id="QMIE01000022">
    <property type="protein sequence ID" value="TVM14582.1"/>
    <property type="molecule type" value="Genomic_DNA"/>
</dbReference>
<dbReference type="InterPro" id="IPR050595">
    <property type="entry name" value="Bact_response_regulator"/>
</dbReference>
<evidence type="ECO:0000256" key="3">
    <source>
        <dbReference type="PROSITE-ProRule" id="PRU00169"/>
    </source>
</evidence>
<dbReference type="InterPro" id="IPR001789">
    <property type="entry name" value="Sig_transdc_resp-reg_receiver"/>
</dbReference>
<evidence type="ECO:0000313" key="5">
    <source>
        <dbReference type="EMBL" id="TVM14582.1"/>
    </source>
</evidence>
<feature type="modified residue" description="4-aspartylphosphate" evidence="3">
    <location>
        <position position="55"/>
    </location>
</feature>
<proteinExistence type="predicted"/>
<keyword evidence="6" id="KW-1185">Reference proteome</keyword>
<evidence type="ECO:0000256" key="1">
    <source>
        <dbReference type="ARBA" id="ARBA00022553"/>
    </source>
</evidence>
<protein>
    <submittedName>
        <fullName evidence="5">Response regulator</fullName>
    </submittedName>
</protein>
<keyword evidence="1 3" id="KW-0597">Phosphoprotein</keyword>
<sequence length="138" mass="14895">MAKSYRILVVDDEAVFRNNLLRMLNAKGYEAEGAASGEDALQAVSQGDFDVVLLDLKMPGMSGEDVLKGIRESGSDAEIIVLTGHVTLEGGVSLIQEGAFDYQVKPITQALLLDSIKLACEERELKRLLDSDAAQPLT</sequence>
<dbReference type="PANTHER" id="PTHR44591:SF14">
    <property type="entry name" value="PROTEIN PILG"/>
    <property type="match status" value="1"/>
</dbReference>
<dbReference type="CDD" id="cd00156">
    <property type="entry name" value="REC"/>
    <property type="match status" value="1"/>
</dbReference>
<dbReference type="PROSITE" id="PS50110">
    <property type="entry name" value="RESPONSE_REGULATORY"/>
    <property type="match status" value="1"/>
</dbReference>